<evidence type="ECO:0000313" key="1">
    <source>
        <dbReference type="EMBL" id="RHG68124.1"/>
    </source>
</evidence>
<sequence length="179" mass="21237">MEKNIWEYVKNSKGEVIEKVADYIGVESFAKVIESLYRECLENFDDADDLDEYIADLYGKNIQSMAWDFTLEANIEMKKYLHLPDQHMNGNFADLSMDYPKHVTGVWWASDYDGDDYYDLYPQMVARLDAAEDSEQANEDREYLEEWYFEAFGTYNIKYNFSNELEEIHSMMEEAYEEA</sequence>
<protein>
    <submittedName>
        <fullName evidence="1">Uncharacterized protein</fullName>
    </submittedName>
</protein>
<dbReference type="EMBL" id="QRIN01000009">
    <property type="protein sequence ID" value="RHG68124.1"/>
    <property type="molecule type" value="Genomic_DNA"/>
</dbReference>
<organism evidence="1 2">
    <name type="scientific">Segatella copri</name>
    <dbReference type="NCBI Taxonomy" id="165179"/>
    <lineage>
        <taxon>Bacteria</taxon>
        <taxon>Pseudomonadati</taxon>
        <taxon>Bacteroidota</taxon>
        <taxon>Bacteroidia</taxon>
        <taxon>Bacteroidales</taxon>
        <taxon>Prevotellaceae</taxon>
        <taxon>Segatella</taxon>
    </lineage>
</organism>
<dbReference type="Proteomes" id="UP000286501">
    <property type="component" value="Unassembled WGS sequence"/>
</dbReference>
<accession>A0A3R6DMV1</accession>
<dbReference type="RefSeq" id="WP_118200337.1">
    <property type="nucleotide sequence ID" value="NZ_QRIE01000080.1"/>
</dbReference>
<name>A0A3R6DMV1_9BACT</name>
<reference evidence="1 2" key="1">
    <citation type="submission" date="2018-08" db="EMBL/GenBank/DDBJ databases">
        <title>A genome reference for cultivated species of the human gut microbiota.</title>
        <authorList>
            <person name="Zou Y."/>
            <person name="Xue W."/>
            <person name="Luo G."/>
        </authorList>
    </citation>
    <scope>NUCLEOTIDE SEQUENCE [LARGE SCALE GENOMIC DNA]</scope>
    <source>
        <strain evidence="1 2">AM22-1</strain>
    </source>
</reference>
<dbReference type="AlphaFoldDB" id="A0A3R6DMV1"/>
<gene>
    <name evidence="1" type="ORF">DW250_03395</name>
</gene>
<evidence type="ECO:0000313" key="2">
    <source>
        <dbReference type="Proteomes" id="UP000286501"/>
    </source>
</evidence>
<comment type="caution">
    <text evidence="1">The sequence shown here is derived from an EMBL/GenBank/DDBJ whole genome shotgun (WGS) entry which is preliminary data.</text>
</comment>
<proteinExistence type="predicted"/>